<dbReference type="OrthoDB" id="9815750at2"/>
<feature type="modified residue" description="4-aspartylphosphate" evidence="13">
    <location>
        <position position="1073"/>
    </location>
</feature>
<comment type="catalytic activity">
    <reaction evidence="1">
        <text>ATP + protein L-histidine = ADP + protein N-phospho-L-histidine.</text>
        <dbReference type="EC" id="2.7.13.3"/>
    </reaction>
</comment>
<dbReference type="InterPro" id="IPR036097">
    <property type="entry name" value="HisK_dim/P_sf"/>
</dbReference>
<feature type="domain" description="PAC" evidence="17">
    <location>
        <begin position="183"/>
        <end position="238"/>
    </location>
</feature>
<dbReference type="CDD" id="cd00130">
    <property type="entry name" value="PAS"/>
    <property type="match status" value="6"/>
</dbReference>
<dbReference type="PANTHER" id="PTHR45339">
    <property type="entry name" value="HYBRID SIGNAL TRANSDUCTION HISTIDINE KINASE J"/>
    <property type="match status" value="1"/>
</dbReference>
<feature type="domain" description="PAS" evidence="16">
    <location>
        <begin position="621"/>
        <end position="651"/>
    </location>
</feature>
<evidence type="ECO:0000259" key="15">
    <source>
        <dbReference type="PROSITE" id="PS50110"/>
    </source>
</evidence>
<dbReference type="SMART" id="SM00388">
    <property type="entry name" value="HisKA"/>
    <property type="match status" value="1"/>
</dbReference>
<dbReference type="Pfam" id="PF00512">
    <property type="entry name" value="HisKA"/>
    <property type="match status" value="1"/>
</dbReference>
<dbReference type="InterPro" id="IPR011006">
    <property type="entry name" value="CheY-like_superfamily"/>
</dbReference>
<dbReference type="InterPro" id="IPR000700">
    <property type="entry name" value="PAS-assoc_C"/>
</dbReference>
<dbReference type="PROSITE" id="PS50109">
    <property type="entry name" value="HIS_KIN"/>
    <property type="match status" value="1"/>
</dbReference>
<feature type="domain" description="PAC" evidence="17">
    <location>
        <begin position="694"/>
        <end position="745"/>
    </location>
</feature>
<feature type="domain" description="PAC" evidence="17">
    <location>
        <begin position="437"/>
        <end position="489"/>
    </location>
</feature>
<dbReference type="FunFam" id="1.10.287.130:FF:000002">
    <property type="entry name" value="Two-component osmosensing histidine kinase"/>
    <property type="match status" value="1"/>
</dbReference>
<dbReference type="Gene3D" id="3.30.450.20">
    <property type="entry name" value="PAS domain"/>
    <property type="match status" value="6"/>
</dbReference>
<evidence type="ECO:0000256" key="6">
    <source>
        <dbReference type="ARBA" id="ARBA00022741"/>
    </source>
</evidence>
<dbReference type="SMART" id="SM00086">
    <property type="entry name" value="PAC"/>
    <property type="match status" value="6"/>
</dbReference>
<dbReference type="GO" id="GO:0005524">
    <property type="term" value="F:ATP binding"/>
    <property type="evidence" value="ECO:0007669"/>
    <property type="project" value="UniProtKB-KW"/>
</dbReference>
<dbReference type="CDD" id="cd17546">
    <property type="entry name" value="REC_hyHK_CKI1_RcsC-like"/>
    <property type="match status" value="1"/>
</dbReference>
<dbReference type="InterPro" id="IPR001789">
    <property type="entry name" value="Sig_transdc_resp-reg_receiver"/>
</dbReference>
<dbReference type="Gene3D" id="3.40.50.2300">
    <property type="match status" value="1"/>
</dbReference>
<dbReference type="KEGG" id="pbv:AR543_07385"/>
<keyword evidence="5" id="KW-0808">Transferase</keyword>
<dbReference type="SUPFAM" id="SSF47384">
    <property type="entry name" value="Homodimeric domain of signal transducing histidine kinase"/>
    <property type="match status" value="1"/>
</dbReference>
<dbReference type="GO" id="GO:0000155">
    <property type="term" value="F:phosphorelay sensor kinase activity"/>
    <property type="evidence" value="ECO:0007669"/>
    <property type="project" value="InterPro"/>
</dbReference>
<dbReference type="InterPro" id="IPR004358">
    <property type="entry name" value="Sig_transdc_His_kin-like_C"/>
</dbReference>
<dbReference type="InterPro" id="IPR013767">
    <property type="entry name" value="PAS_fold"/>
</dbReference>
<keyword evidence="7" id="KW-0418">Kinase</keyword>
<dbReference type="InterPro" id="IPR003594">
    <property type="entry name" value="HATPase_dom"/>
</dbReference>
<feature type="domain" description="PAS" evidence="16">
    <location>
        <begin position="116"/>
        <end position="171"/>
    </location>
</feature>
<dbReference type="SUPFAM" id="SSF52172">
    <property type="entry name" value="CheY-like"/>
    <property type="match status" value="1"/>
</dbReference>
<evidence type="ECO:0000259" key="17">
    <source>
        <dbReference type="PROSITE" id="PS50113"/>
    </source>
</evidence>
<dbReference type="PRINTS" id="PR00344">
    <property type="entry name" value="BCTRLSENSOR"/>
</dbReference>
<dbReference type="FunFam" id="3.30.565.10:FF:000010">
    <property type="entry name" value="Sensor histidine kinase RcsC"/>
    <property type="match status" value="1"/>
</dbReference>
<dbReference type="Pfam" id="PF08447">
    <property type="entry name" value="PAS_3"/>
    <property type="match status" value="2"/>
</dbReference>
<keyword evidence="8" id="KW-0067">ATP-binding</keyword>
<accession>A0A172ZDX6</accession>
<dbReference type="InterPro" id="IPR005467">
    <property type="entry name" value="His_kinase_dom"/>
</dbReference>
<dbReference type="Pfam" id="PF02518">
    <property type="entry name" value="HATPase_c"/>
    <property type="match status" value="1"/>
</dbReference>
<keyword evidence="6" id="KW-0547">Nucleotide-binding</keyword>
<dbReference type="CDD" id="cd00082">
    <property type="entry name" value="HisKA"/>
    <property type="match status" value="1"/>
</dbReference>
<dbReference type="PROSITE" id="PS50110">
    <property type="entry name" value="RESPONSE_REGULATORY"/>
    <property type="match status" value="1"/>
</dbReference>
<evidence type="ECO:0000256" key="12">
    <source>
        <dbReference type="ARBA" id="ARBA00074306"/>
    </source>
</evidence>
<dbReference type="InterPro" id="IPR001610">
    <property type="entry name" value="PAC"/>
</dbReference>
<feature type="domain" description="Histidine kinase" evidence="14">
    <location>
        <begin position="759"/>
        <end position="986"/>
    </location>
</feature>
<dbReference type="InterPro" id="IPR003661">
    <property type="entry name" value="HisK_dim/P_dom"/>
</dbReference>
<name>A0A172ZDX6_9BACL</name>
<evidence type="ECO:0000256" key="4">
    <source>
        <dbReference type="ARBA" id="ARBA00022553"/>
    </source>
</evidence>
<dbReference type="PANTHER" id="PTHR45339:SF1">
    <property type="entry name" value="HYBRID SIGNAL TRANSDUCTION HISTIDINE KINASE J"/>
    <property type="match status" value="1"/>
</dbReference>
<feature type="domain" description="PAS" evidence="16">
    <location>
        <begin position="490"/>
        <end position="560"/>
    </location>
</feature>
<dbReference type="STRING" id="1616788.AR543_07385"/>
<dbReference type="SMART" id="SM00448">
    <property type="entry name" value="REC"/>
    <property type="match status" value="1"/>
</dbReference>
<evidence type="ECO:0000259" key="14">
    <source>
        <dbReference type="PROSITE" id="PS50109"/>
    </source>
</evidence>
<dbReference type="Gene3D" id="1.10.287.130">
    <property type="match status" value="1"/>
</dbReference>
<dbReference type="EC" id="2.7.13.3" evidence="3"/>
<evidence type="ECO:0000256" key="11">
    <source>
        <dbReference type="ARBA" id="ARBA00068150"/>
    </source>
</evidence>
<dbReference type="EMBL" id="CP013023">
    <property type="protein sequence ID" value="ANF95845.1"/>
    <property type="molecule type" value="Genomic_DNA"/>
</dbReference>
<evidence type="ECO:0000313" key="18">
    <source>
        <dbReference type="EMBL" id="ANF95845.1"/>
    </source>
</evidence>
<dbReference type="Proteomes" id="UP000078148">
    <property type="component" value="Chromosome"/>
</dbReference>
<dbReference type="GO" id="GO:0006355">
    <property type="term" value="P:regulation of DNA-templated transcription"/>
    <property type="evidence" value="ECO:0007669"/>
    <property type="project" value="InterPro"/>
</dbReference>
<evidence type="ECO:0000256" key="5">
    <source>
        <dbReference type="ARBA" id="ARBA00022679"/>
    </source>
</evidence>
<evidence type="ECO:0000256" key="3">
    <source>
        <dbReference type="ARBA" id="ARBA00012438"/>
    </source>
</evidence>
<dbReference type="RefSeq" id="WP_060533165.1">
    <property type="nucleotide sequence ID" value="NZ_CP013023.1"/>
</dbReference>
<dbReference type="SUPFAM" id="SSF55785">
    <property type="entry name" value="PYP-like sensor domain (PAS domain)"/>
    <property type="match status" value="6"/>
</dbReference>
<evidence type="ECO:0000259" key="16">
    <source>
        <dbReference type="PROSITE" id="PS50112"/>
    </source>
</evidence>
<dbReference type="InterPro" id="IPR036890">
    <property type="entry name" value="HATPase_C_sf"/>
</dbReference>
<feature type="domain" description="Response regulatory" evidence="15">
    <location>
        <begin position="1024"/>
        <end position="1141"/>
    </location>
</feature>
<dbReference type="InterPro" id="IPR013655">
    <property type="entry name" value="PAS_fold_3"/>
</dbReference>
<evidence type="ECO:0000256" key="13">
    <source>
        <dbReference type="PROSITE-ProRule" id="PRU00169"/>
    </source>
</evidence>
<evidence type="ECO:0000256" key="1">
    <source>
        <dbReference type="ARBA" id="ARBA00000085"/>
    </source>
</evidence>
<reference evidence="19" key="1">
    <citation type="submission" date="2015-10" db="EMBL/GenBank/DDBJ databases">
        <title>Genome of Paenibacillus bovis sp. nov.</title>
        <authorList>
            <person name="Wu Z."/>
            <person name="Gao C."/>
            <person name="Liu Z."/>
            <person name="Zheng H."/>
        </authorList>
    </citation>
    <scope>NUCLEOTIDE SEQUENCE [LARGE SCALE GENOMIC DNA]</scope>
    <source>
        <strain evidence="19">BD3526</strain>
    </source>
</reference>
<dbReference type="SMART" id="SM00387">
    <property type="entry name" value="HATPase_c"/>
    <property type="match status" value="1"/>
</dbReference>
<dbReference type="SUPFAM" id="SSF55874">
    <property type="entry name" value="ATPase domain of HSP90 chaperone/DNA topoisomerase II/histidine kinase"/>
    <property type="match status" value="1"/>
</dbReference>
<dbReference type="Pfam" id="PF13188">
    <property type="entry name" value="PAS_8"/>
    <property type="match status" value="1"/>
</dbReference>
<proteinExistence type="inferred from homology"/>
<dbReference type="PROSITE" id="PS50113">
    <property type="entry name" value="PAC"/>
    <property type="match status" value="3"/>
</dbReference>
<dbReference type="Pfam" id="PF00989">
    <property type="entry name" value="PAS"/>
    <property type="match status" value="3"/>
</dbReference>
<dbReference type="NCBIfam" id="TIGR00229">
    <property type="entry name" value="sensory_box"/>
    <property type="match status" value="5"/>
</dbReference>
<protein>
    <recommendedName>
        <fullName evidence="12">Circadian input-output histidine kinase CikA</fullName>
        <ecNumber evidence="3">2.7.13.3</ecNumber>
    </recommendedName>
    <alternativeName>
        <fullName evidence="11">Sensory/regulatory protein RpfC</fullName>
    </alternativeName>
</protein>
<dbReference type="InterPro" id="IPR035965">
    <property type="entry name" value="PAS-like_dom_sf"/>
</dbReference>
<dbReference type="Pfam" id="PF00072">
    <property type="entry name" value="Response_reg"/>
    <property type="match status" value="1"/>
</dbReference>
<evidence type="ECO:0000256" key="9">
    <source>
        <dbReference type="ARBA" id="ARBA00023012"/>
    </source>
</evidence>
<dbReference type="AlphaFoldDB" id="A0A172ZDX6"/>
<evidence type="ECO:0000256" key="2">
    <source>
        <dbReference type="ARBA" id="ARBA00006402"/>
    </source>
</evidence>
<dbReference type="CDD" id="cd16922">
    <property type="entry name" value="HATPase_EvgS-ArcB-TorS-like"/>
    <property type="match status" value="1"/>
</dbReference>
<organism evidence="18 19">
    <name type="scientific">Paenibacillus bovis</name>
    <dbReference type="NCBI Taxonomy" id="1616788"/>
    <lineage>
        <taxon>Bacteria</taxon>
        <taxon>Bacillati</taxon>
        <taxon>Bacillota</taxon>
        <taxon>Bacilli</taxon>
        <taxon>Bacillales</taxon>
        <taxon>Paenibacillaceae</taxon>
        <taxon>Paenibacillus</taxon>
    </lineage>
</organism>
<evidence type="ECO:0000313" key="19">
    <source>
        <dbReference type="Proteomes" id="UP000078148"/>
    </source>
</evidence>
<dbReference type="InterPro" id="IPR000014">
    <property type="entry name" value="PAS"/>
</dbReference>
<comment type="subunit">
    <text evidence="10">At low DSF concentrations, interacts with RpfF.</text>
</comment>
<evidence type="ECO:0000256" key="10">
    <source>
        <dbReference type="ARBA" id="ARBA00064003"/>
    </source>
</evidence>
<evidence type="ECO:0000256" key="8">
    <source>
        <dbReference type="ARBA" id="ARBA00022840"/>
    </source>
</evidence>
<gene>
    <name evidence="18" type="ORF">AR543_07385</name>
</gene>
<keyword evidence="4 13" id="KW-0597">Phosphoprotein</keyword>
<dbReference type="PROSITE" id="PS50112">
    <property type="entry name" value="PAS"/>
    <property type="match status" value="4"/>
</dbReference>
<sequence length="1155" mass="131202">MDISSAPGMSLLTHIYKHTPQGVAIFSPQGECLQVNPAFCRLLDYEEEELKQFLNIQQLADSWLYQQQTDPIERRLMRHDQNMIWLSLQASRYPDVPEQQLEYLVLYASEITDREEEDLYTMVARNASSVVSVSLPDGTINYVSPSIKKVLGYEPYEVMNSKRMEYYHEQDAQDMLLPGLMYNDSKTFIRRAKHKDGHYLWIEVFTQTMHNANGEVERILSIAQDVTKRKAQEDIVSRAHKLAQIGAWDWDMVNNRIHFSKDIRRIFGNVMKPVELNTDSYMSTIHPDDADHVMKCIMDALHDGTNGEALYRIILPGNIQKVVQAYWEVITDKATGTPLQIIGIVQDVTANHQMSEQLRQSEHNYRLITENSLDMISRHYDDQEFTFRYVSPASMIILGYEPEELIGSSCFELLHPEDIDKARRFLEAIKGKGSQHDTIIFRYRHKKGHYIWFETLSRYAYNEQEGSYGYTSVSRDITERKYLEMVLRDSEYRYRSLFENNPSGVCAMDLQGHFLSVNSSLEEITGFSRHELIGRRIFNFFSAEDLGKIRHHARMAAKGVPQTYEISVPRKDGSFFPADVINVPIMADTEVIGLYGIITETTRLKQYISQIEKLGNERALILDSVSEGIFSVDAEGHGIFINRAGAEMLGLVIQQPDSQGLYNSHSWNQALYDVDILNEQSPIIQAIRQGTPHQEEETVFWKNDGSSFLAAYRVTPVYEQGEYRGTVIVFRDITDEKEILRAKESAEKADRAKSEFLSVMSHELRTPMNGIMGMTGLLADTELDEQQRSYLEIVMNSSETLLQLLNEILDFSKAEAGMLTLEPEPFETTRVMDSVAELFQVRASEKGTLLAVEIAPEVPDILVGDAGRIRQILINLVGNAVKFTEEGQITVSVRALERSEGQTDQPGEIWLEFAVQDTGIGIALHQQHLLFQPFSQLHPVWNRKYGGTGLGLSICKKLVELMEGSIGVISEENQGAVFRFVLKLGTVTAAQPDDTLLAPSVISADNRLLQATVAHPTAHHPELRILIAEDHPSNQRVLLSMLHREGYTADLVVNGEEAVQACLDQTYDLIFMDVQMPGMNGLEASQIIRGHFSNEQTPIIIGVTAFARQEDRERCLSAGMHHFVSKPVMNAELQRVLQESTDMLRLRRPVSDPQL</sequence>
<feature type="domain" description="PAS" evidence="16">
    <location>
        <begin position="382"/>
        <end position="433"/>
    </location>
</feature>
<keyword evidence="19" id="KW-1185">Reference proteome</keyword>
<dbReference type="Gene3D" id="3.30.565.10">
    <property type="entry name" value="Histidine kinase-like ATPase, C-terminal domain"/>
    <property type="match status" value="1"/>
</dbReference>
<comment type="similarity">
    <text evidence="2">In the N-terminal section; belongs to the phytochrome family.</text>
</comment>
<evidence type="ECO:0000256" key="7">
    <source>
        <dbReference type="ARBA" id="ARBA00022777"/>
    </source>
</evidence>
<reference evidence="18 19" key="2">
    <citation type="journal article" date="2016" name="Int. J. Syst. Evol. Microbiol.">
        <title>Paenibacillus bovis sp. nov., isolated from raw yak (Bos grunniens) milk.</title>
        <authorList>
            <person name="Gao C."/>
            <person name="Han J."/>
            <person name="Liu Z."/>
            <person name="Xu X."/>
            <person name="Hang F."/>
            <person name="Wu Z."/>
        </authorList>
    </citation>
    <scope>NUCLEOTIDE SEQUENCE [LARGE SCALE GENOMIC DNA]</scope>
    <source>
        <strain evidence="18 19">BD3526</strain>
    </source>
</reference>
<keyword evidence="9" id="KW-0902">Two-component regulatory system</keyword>
<dbReference type="SMART" id="SM00091">
    <property type="entry name" value="PAS"/>
    <property type="match status" value="6"/>
</dbReference>